<organism evidence="2">
    <name type="scientific">Podoviridae sp. ctrub15</name>
    <dbReference type="NCBI Taxonomy" id="2826581"/>
    <lineage>
        <taxon>Viruses</taxon>
        <taxon>Duplodnaviria</taxon>
        <taxon>Heunggongvirae</taxon>
        <taxon>Uroviricota</taxon>
        <taxon>Caudoviricetes</taxon>
    </lineage>
</organism>
<evidence type="ECO:0000313" key="2">
    <source>
        <dbReference type="EMBL" id="DAD73737.1"/>
    </source>
</evidence>
<protein>
    <submittedName>
        <fullName evidence="2">Uncharacterized protein</fullName>
    </submittedName>
</protein>
<keyword evidence="1" id="KW-0472">Membrane</keyword>
<keyword evidence="1" id="KW-1133">Transmembrane helix</keyword>
<sequence length="66" mass="7360">MTKEEAQAFLDKIGVKVDELTDDIVAEVAEWKSGLDAETRRAVRPYWITIAVIAFVLGCGVGRLFF</sequence>
<feature type="transmembrane region" description="Helical" evidence="1">
    <location>
        <begin position="46"/>
        <end position="65"/>
    </location>
</feature>
<name>A0A8S5LUP6_9CAUD</name>
<proteinExistence type="predicted"/>
<keyword evidence="1" id="KW-0812">Transmembrane</keyword>
<reference evidence="2" key="1">
    <citation type="journal article" date="2021" name="Proc. Natl. Acad. Sci. U.S.A.">
        <title>A Catalog of Tens of Thousands of Viruses from Human Metagenomes Reveals Hidden Associations with Chronic Diseases.</title>
        <authorList>
            <person name="Tisza M.J."/>
            <person name="Buck C.B."/>
        </authorList>
    </citation>
    <scope>NUCLEOTIDE SEQUENCE</scope>
    <source>
        <strain evidence="2">Ctrub15</strain>
    </source>
</reference>
<accession>A0A8S5LUP6</accession>
<dbReference type="EMBL" id="BK014743">
    <property type="protein sequence ID" value="DAD73737.1"/>
    <property type="molecule type" value="Genomic_DNA"/>
</dbReference>
<evidence type="ECO:0000256" key="1">
    <source>
        <dbReference type="SAM" id="Phobius"/>
    </source>
</evidence>